<keyword evidence="2" id="KW-1185">Reference proteome</keyword>
<dbReference type="Proteomes" id="UP001341840">
    <property type="component" value="Unassembled WGS sequence"/>
</dbReference>
<reference evidence="1 2" key="1">
    <citation type="journal article" date="2023" name="Plants (Basel)">
        <title>Bridging the Gap: Combining Genomics and Transcriptomics Approaches to Understand Stylosanthes scabra, an Orphan Legume from the Brazilian Caatinga.</title>
        <authorList>
            <person name="Ferreira-Neto J.R.C."/>
            <person name="da Silva M.D."/>
            <person name="Binneck E."/>
            <person name="de Melo N.F."/>
            <person name="da Silva R.H."/>
            <person name="de Melo A.L.T.M."/>
            <person name="Pandolfi V."/>
            <person name="Bustamante F.O."/>
            <person name="Brasileiro-Vidal A.C."/>
            <person name="Benko-Iseppon A.M."/>
        </authorList>
    </citation>
    <scope>NUCLEOTIDE SEQUENCE [LARGE SCALE GENOMIC DNA]</scope>
    <source>
        <tissue evidence="1">Leaves</tissue>
    </source>
</reference>
<name>A0ABU6QK59_9FABA</name>
<comment type="caution">
    <text evidence="1">The sequence shown here is derived from an EMBL/GenBank/DDBJ whole genome shotgun (WGS) entry which is preliminary data.</text>
</comment>
<gene>
    <name evidence="1" type="ORF">PIB30_060815</name>
</gene>
<sequence>MNVVRGYGRGRWSNSKLGDALGVMDIEGCAWMLKWSGGTTATARPPALARAAARALGSTFEGLCPGHTLARPYRATARVRRPILDALYRRCAVARPCACQRTTRATVRYPRASSRWDELLSVEVTFAGARLCTVGRAIAGVQNQAEWAPI</sequence>
<organism evidence="1 2">
    <name type="scientific">Stylosanthes scabra</name>
    <dbReference type="NCBI Taxonomy" id="79078"/>
    <lineage>
        <taxon>Eukaryota</taxon>
        <taxon>Viridiplantae</taxon>
        <taxon>Streptophyta</taxon>
        <taxon>Embryophyta</taxon>
        <taxon>Tracheophyta</taxon>
        <taxon>Spermatophyta</taxon>
        <taxon>Magnoliopsida</taxon>
        <taxon>eudicotyledons</taxon>
        <taxon>Gunneridae</taxon>
        <taxon>Pentapetalae</taxon>
        <taxon>rosids</taxon>
        <taxon>fabids</taxon>
        <taxon>Fabales</taxon>
        <taxon>Fabaceae</taxon>
        <taxon>Papilionoideae</taxon>
        <taxon>50 kb inversion clade</taxon>
        <taxon>dalbergioids sensu lato</taxon>
        <taxon>Dalbergieae</taxon>
        <taxon>Pterocarpus clade</taxon>
        <taxon>Stylosanthes</taxon>
    </lineage>
</organism>
<accession>A0ABU6QK59</accession>
<evidence type="ECO:0000313" key="2">
    <source>
        <dbReference type="Proteomes" id="UP001341840"/>
    </source>
</evidence>
<protein>
    <submittedName>
        <fullName evidence="1">Uncharacterized protein</fullName>
    </submittedName>
</protein>
<proteinExistence type="predicted"/>
<evidence type="ECO:0000313" key="1">
    <source>
        <dbReference type="EMBL" id="MED6112344.1"/>
    </source>
</evidence>
<dbReference type="EMBL" id="JASCZI010000543">
    <property type="protein sequence ID" value="MED6112344.1"/>
    <property type="molecule type" value="Genomic_DNA"/>
</dbReference>